<dbReference type="eggNOG" id="KOG1987">
    <property type="taxonomic scope" value="Eukaryota"/>
</dbReference>
<dbReference type="InterPro" id="IPR008974">
    <property type="entry name" value="TRAF-like"/>
</dbReference>
<dbReference type="Pfam" id="PF22486">
    <property type="entry name" value="MATH_2"/>
    <property type="match status" value="1"/>
</dbReference>
<dbReference type="EMBL" id="CM002870">
    <property type="protein sequence ID" value="KFK40959.1"/>
    <property type="molecule type" value="Genomic_DNA"/>
</dbReference>
<accession>A0A087HFQ7</accession>
<dbReference type="InterPro" id="IPR002083">
    <property type="entry name" value="MATH/TRAF_dom"/>
</dbReference>
<dbReference type="Gene3D" id="2.60.210.10">
    <property type="entry name" value="Apoptosis, Tumor Necrosis Factor Receptor Associated Protein 2, Chain A"/>
    <property type="match status" value="1"/>
</dbReference>
<dbReference type="SUPFAM" id="SSF49599">
    <property type="entry name" value="TRAF domain-like"/>
    <property type="match status" value="1"/>
</dbReference>
<evidence type="ECO:0000259" key="2">
    <source>
        <dbReference type="PROSITE" id="PS50144"/>
    </source>
</evidence>
<dbReference type="AlphaFoldDB" id="A0A087HFQ7"/>
<dbReference type="PANTHER" id="PTHR46236">
    <property type="entry name" value="TRAF-LIKE SUPERFAMILY PROTEIN"/>
    <property type="match status" value="1"/>
</dbReference>
<protein>
    <recommendedName>
        <fullName evidence="2">MATH domain-containing protein</fullName>
    </recommendedName>
</protein>
<dbReference type="OrthoDB" id="289038at2759"/>
<proteinExistence type="predicted"/>
<dbReference type="InterPro" id="IPR050804">
    <property type="entry name" value="MCC"/>
</dbReference>
<dbReference type="SMART" id="SM00061">
    <property type="entry name" value="MATH"/>
    <property type="match status" value="1"/>
</dbReference>
<evidence type="ECO:0000256" key="1">
    <source>
        <dbReference type="ARBA" id="ARBA00023054"/>
    </source>
</evidence>
<keyword evidence="1" id="KW-0175">Coiled coil</keyword>
<feature type="domain" description="MATH" evidence="2">
    <location>
        <begin position="8"/>
        <end position="134"/>
    </location>
</feature>
<dbReference type="Gramene" id="KFK40959">
    <property type="protein sequence ID" value="KFK40959"/>
    <property type="gene ID" value="AALP_AA2G066700"/>
</dbReference>
<organism evidence="3 4">
    <name type="scientific">Arabis alpina</name>
    <name type="common">Alpine rock-cress</name>
    <dbReference type="NCBI Taxonomy" id="50452"/>
    <lineage>
        <taxon>Eukaryota</taxon>
        <taxon>Viridiplantae</taxon>
        <taxon>Streptophyta</taxon>
        <taxon>Embryophyta</taxon>
        <taxon>Tracheophyta</taxon>
        <taxon>Spermatophyta</taxon>
        <taxon>Magnoliopsida</taxon>
        <taxon>eudicotyledons</taxon>
        <taxon>Gunneridae</taxon>
        <taxon>Pentapetalae</taxon>
        <taxon>rosids</taxon>
        <taxon>malvids</taxon>
        <taxon>Brassicales</taxon>
        <taxon>Brassicaceae</taxon>
        <taxon>Arabideae</taxon>
        <taxon>Arabis</taxon>
    </lineage>
</organism>
<evidence type="ECO:0000313" key="4">
    <source>
        <dbReference type="Proteomes" id="UP000029120"/>
    </source>
</evidence>
<dbReference type="CDD" id="cd00121">
    <property type="entry name" value="MATH"/>
    <property type="match status" value="1"/>
</dbReference>
<keyword evidence="4" id="KW-1185">Reference proteome</keyword>
<sequence length="208" mass="23765">MGNEKANNNKFTWVIKNFYSLQSQFIYSDKFVVGGCKWCLMAYPKGNKGDECLSLYMVVAGHKALPCGWRRHAKYSLTVVNQLSEKLSLVKDRQVWFDHKIPGWGLPAMLPLTVLNDKHGGFLVNNQVKIVAQVEVLQVLGKYDVLSEGTAETVQPLKKIMLEEPKETIQPLKKIKLEEPKETIQPLLKETKALMSMGFKFFLHRLKL</sequence>
<name>A0A087HFQ7_ARAAL</name>
<dbReference type="PROSITE" id="PS50144">
    <property type="entry name" value="MATH"/>
    <property type="match status" value="1"/>
</dbReference>
<reference evidence="4" key="1">
    <citation type="journal article" date="2015" name="Nat. Plants">
        <title>Genome expansion of Arabis alpina linked with retrotransposition and reduced symmetric DNA methylation.</title>
        <authorList>
            <person name="Willing E.M."/>
            <person name="Rawat V."/>
            <person name="Mandakova T."/>
            <person name="Maumus F."/>
            <person name="James G.V."/>
            <person name="Nordstroem K.J."/>
            <person name="Becker C."/>
            <person name="Warthmann N."/>
            <person name="Chica C."/>
            <person name="Szarzynska B."/>
            <person name="Zytnicki M."/>
            <person name="Albani M.C."/>
            <person name="Kiefer C."/>
            <person name="Bergonzi S."/>
            <person name="Castaings L."/>
            <person name="Mateos J.L."/>
            <person name="Berns M.C."/>
            <person name="Bujdoso N."/>
            <person name="Piofczyk T."/>
            <person name="de Lorenzo L."/>
            <person name="Barrero-Sicilia C."/>
            <person name="Mateos I."/>
            <person name="Piednoel M."/>
            <person name="Hagmann J."/>
            <person name="Chen-Min-Tao R."/>
            <person name="Iglesias-Fernandez R."/>
            <person name="Schuster S.C."/>
            <person name="Alonso-Blanco C."/>
            <person name="Roudier F."/>
            <person name="Carbonero P."/>
            <person name="Paz-Ares J."/>
            <person name="Davis S.J."/>
            <person name="Pecinka A."/>
            <person name="Quesneville H."/>
            <person name="Colot V."/>
            <person name="Lysak M.A."/>
            <person name="Weigel D."/>
            <person name="Coupland G."/>
            <person name="Schneeberger K."/>
        </authorList>
    </citation>
    <scope>NUCLEOTIDE SEQUENCE [LARGE SCALE GENOMIC DNA]</scope>
    <source>
        <strain evidence="4">cv. Pajares</strain>
    </source>
</reference>
<dbReference type="PANTHER" id="PTHR46236:SF35">
    <property type="entry name" value="MATH DOMAIN-CONTAINING PROTEIN"/>
    <property type="match status" value="1"/>
</dbReference>
<gene>
    <name evidence="3" type="ordered locus">AALP_Aa2g066700</name>
</gene>
<dbReference type="Proteomes" id="UP000029120">
    <property type="component" value="Chromosome 2"/>
</dbReference>
<evidence type="ECO:0000313" key="3">
    <source>
        <dbReference type="EMBL" id="KFK40959.1"/>
    </source>
</evidence>
<dbReference type="OMA" id="WSNFIPL"/>